<protein>
    <submittedName>
        <fullName evidence="1">Uncharacterized protein</fullName>
    </submittedName>
</protein>
<name>A0A699YZN1_HAELA</name>
<feature type="non-terminal residue" evidence="1">
    <location>
        <position position="1"/>
    </location>
</feature>
<dbReference type="Proteomes" id="UP000485058">
    <property type="component" value="Unassembled WGS sequence"/>
</dbReference>
<keyword evidence="2" id="KW-1185">Reference proteome</keyword>
<evidence type="ECO:0000313" key="1">
    <source>
        <dbReference type="EMBL" id="GFH12868.1"/>
    </source>
</evidence>
<organism evidence="1 2">
    <name type="scientific">Haematococcus lacustris</name>
    <name type="common">Green alga</name>
    <name type="synonym">Haematococcus pluvialis</name>
    <dbReference type="NCBI Taxonomy" id="44745"/>
    <lineage>
        <taxon>Eukaryota</taxon>
        <taxon>Viridiplantae</taxon>
        <taxon>Chlorophyta</taxon>
        <taxon>core chlorophytes</taxon>
        <taxon>Chlorophyceae</taxon>
        <taxon>CS clade</taxon>
        <taxon>Chlamydomonadales</taxon>
        <taxon>Haematococcaceae</taxon>
        <taxon>Haematococcus</taxon>
    </lineage>
</organism>
<dbReference type="AlphaFoldDB" id="A0A699YZN1"/>
<reference evidence="1 2" key="1">
    <citation type="submission" date="2020-02" db="EMBL/GenBank/DDBJ databases">
        <title>Draft genome sequence of Haematococcus lacustris strain NIES-144.</title>
        <authorList>
            <person name="Morimoto D."/>
            <person name="Nakagawa S."/>
            <person name="Yoshida T."/>
            <person name="Sawayama S."/>
        </authorList>
    </citation>
    <scope>NUCLEOTIDE SEQUENCE [LARGE SCALE GENOMIC DNA]</scope>
    <source>
        <strain evidence="1 2">NIES-144</strain>
    </source>
</reference>
<accession>A0A699YZN1</accession>
<evidence type="ECO:0000313" key="2">
    <source>
        <dbReference type="Proteomes" id="UP000485058"/>
    </source>
</evidence>
<sequence>MSSCCSCRASGGTVVQLCQGLGQQGCKNTRREQLVAALPAQLDAQGWGVQQVGQGEGAGEWVKQQGCQGVRGASSSSNV</sequence>
<gene>
    <name evidence="1" type="ORF">HaLaN_08637</name>
</gene>
<comment type="caution">
    <text evidence="1">The sequence shown here is derived from an EMBL/GenBank/DDBJ whole genome shotgun (WGS) entry which is preliminary data.</text>
</comment>
<dbReference type="EMBL" id="BLLF01000548">
    <property type="protein sequence ID" value="GFH12868.1"/>
    <property type="molecule type" value="Genomic_DNA"/>
</dbReference>
<proteinExistence type="predicted"/>